<comment type="subcellular location">
    <subcellularLocation>
        <location evidence="1">Cell membrane</location>
        <topology evidence="1">Multi-pass membrane protein</topology>
    </subcellularLocation>
</comment>
<comment type="caution">
    <text evidence="9">The sequence shown here is derived from an EMBL/GenBank/DDBJ whole genome shotgun (WGS) entry which is preliminary data.</text>
</comment>
<dbReference type="PANTHER" id="PTHR23517">
    <property type="entry name" value="RESISTANCE PROTEIN MDTM, PUTATIVE-RELATED-RELATED"/>
    <property type="match status" value="1"/>
</dbReference>
<feature type="transmembrane region" description="Helical" evidence="7">
    <location>
        <begin position="269"/>
        <end position="289"/>
    </location>
</feature>
<dbReference type="PANTHER" id="PTHR23517:SF13">
    <property type="entry name" value="MAJOR FACILITATOR SUPERFAMILY MFS_1"/>
    <property type="match status" value="1"/>
</dbReference>
<evidence type="ECO:0000256" key="6">
    <source>
        <dbReference type="ARBA" id="ARBA00023136"/>
    </source>
</evidence>
<keyword evidence="10" id="KW-1185">Reference proteome</keyword>
<evidence type="ECO:0000256" key="3">
    <source>
        <dbReference type="ARBA" id="ARBA00022475"/>
    </source>
</evidence>
<feature type="transmembrane region" description="Helical" evidence="7">
    <location>
        <begin position="331"/>
        <end position="353"/>
    </location>
</feature>
<feature type="transmembrane region" description="Helical" evidence="7">
    <location>
        <begin position="60"/>
        <end position="78"/>
    </location>
</feature>
<feature type="transmembrane region" description="Helical" evidence="7">
    <location>
        <begin position="207"/>
        <end position="227"/>
    </location>
</feature>
<reference evidence="9" key="1">
    <citation type="submission" date="2020-08" db="EMBL/GenBank/DDBJ databases">
        <title>Ramlibacter sp. USB13 16S ribosomal RNA gene genome sequencing and assembly.</title>
        <authorList>
            <person name="Kang M."/>
        </authorList>
    </citation>
    <scope>NUCLEOTIDE SEQUENCE</scope>
    <source>
        <strain evidence="9">USB13</strain>
    </source>
</reference>
<feature type="transmembrane region" description="Helical" evidence="7">
    <location>
        <begin position="295"/>
        <end position="319"/>
    </location>
</feature>
<feature type="domain" description="Major facilitator superfamily (MFS) profile" evidence="8">
    <location>
        <begin position="1"/>
        <end position="387"/>
    </location>
</feature>
<dbReference type="PROSITE" id="PS50850">
    <property type="entry name" value="MFS"/>
    <property type="match status" value="1"/>
</dbReference>
<dbReference type="InterPro" id="IPR011701">
    <property type="entry name" value="MFS"/>
</dbReference>
<dbReference type="GO" id="GO:0022857">
    <property type="term" value="F:transmembrane transporter activity"/>
    <property type="evidence" value="ECO:0007669"/>
    <property type="project" value="InterPro"/>
</dbReference>
<proteinExistence type="predicted"/>
<dbReference type="InterPro" id="IPR050171">
    <property type="entry name" value="MFS_Transporters"/>
</dbReference>
<evidence type="ECO:0000256" key="1">
    <source>
        <dbReference type="ARBA" id="ARBA00004651"/>
    </source>
</evidence>
<dbReference type="Proteomes" id="UP000608513">
    <property type="component" value="Unassembled WGS sequence"/>
</dbReference>
<dbReference type="EMBL" id="JACORT010000001">
    <property type="protein sequence ID" value="MBC5782269.1"/>
    <property type="molecule type" value="Genomic_DNA"/>
</dbReference>
<organism evidence="9 10">
    <name type="scientific">Ramlibacter cellulosilyticus</name>
    <dbReference type="NCBI Taxonomy" id="2764187"/>
    <lineage>
        <taxon>Bacteria</taxon>
        <taxon>Pseudomonadati</taxon>
        <taxon>Pseudomonadota</taxon>
        <taxon>Betaproteobacteria</taxon>
        <taxon>Burkholderiales</taxon>
        <taxon>Comamonadaceae</taxon>
        <taxon>Ramlibacter</taxon>
    </lineage>
</organism>
<feature type="transmembrane region" description="Helical" evidence="7">
    <location>
        <begin position="117"/>
        <end position="139"/>
    </location>
</feature>
<evidence type="ECO:0000256" key="2">
    <source>
        <dbReference type="ARBA" id="ARBA00022448"/>
    </source>
</evidence>
<evidence type="ECO:0000259" key="8">
    <source>
        <dbReference type="PROSITE" id="PS50850"/>
    </source>
</evidence>
<evidence type="ECO:0000256" key="5">
    <source>
        <dbReference type="ARBA" id="ARBA00022989"/>
    </source>
</evidence>
<keyword evidence="5 7" id="KW-1133">Transmembrane helix</keyword>
<evidence type="ECO:0000313" key="10">
    <source>
        <dbReference type="Proteomes" id="UP000608513"/>
    </source>
</evidence>
<dbReference type="Gene3D" id="1.20.1250.20">
    <property type="entry name" value="MFS general substrate transporter like domains"/>
    <property type="match status" value="1"/>
</dbReference>
<dbReference type="InterPro" id="IPR036259">
    <property type="entry name" value="MFS_trans_sf"/>
</dbReference>
<name>A0A923MQD9_9BURK</name>
<keyword evidence="6 7" id="KW-0472">Membrane</keyword>
<feature type="transmembrane region" description="Helical" evidence="7">
    <location>
        <begin position="242"/>
        <end position="262"/>
    </location>
</feature>
<feature type="transmembrane region" description="Helical" evidence="7">
    <location>
        <begin position="145"/>
        <end position="166"/>
    </location>
</feature>
<gene>
    <name evidence="9" type="ORF">H8N03_04885</name>
</gene>
<evidence type="ECO:0000313" key="9">
    <source>
        <dbReference type="EMBL" id="MBC5782269.1"/>
    </source>
</evidence>
<evidence type="ECO:0000256" key="4">
    <source>
        <dbReference type="ARBA" id="ARBA00022692"/>
    </source>
</evidence>
<dbReference type="SUPFAM" id="SSF103473">
    <property type="entry name" value="MFS general substrate transporter"/>
    <property type="match status" value="1"/>
</dbReference>
<keyword evidence="3" id="KW-1003">Cell membrane</keyword>
<feature type="transmembrane region" description="Helical" evidence="7">
    <location>
        <begin position="29"/>
        <end position="48"/>
    </location>
</feature>
<sequence length="393" mass="41052">MCVGVMGTALASPLYPLYQAAWNLRASDITHVFVVYMFGVLVTLLFMGRLIARFGFLANLRLGLALMTAGVLLSAAAGNVPVFMAARLVIGVASGMISTSAATGLVQVGAGRDPRRVSAVTTVAMTLGFGMGPLVGGLIAQWMPWPLVTAYVPSIAMGVLAVRALLRLRDASQAPAAPGPRAAGLRAAVAEWLPRIALPPRHARRHFWIASLGAFSAFGMFSLYASLAPSFMRELVPWHGPAVSGSTIAAILFLSSAFQFLVRNWRTKVVVVAGGLSLAACNLLLAWTTASRTPLLFAASVLVTSFGHALANVAGMSVIGKLTHPAQRAGLLASYMVVGYLGTIVPILAVGWLADHLGLSRAVACFSYAMAALSGGLALLASRTRELPPFTPA</sequence>
<dbReference type="GO" id="GO:0005886">
    <property type="term" value="C:plasma membrane"/>
    <property type="evidence" value="ECO:0007669"/>
    <property type="project" value="UniProtKB-SubCell"/>
</dbReference>
<evidence type="ECO:0000256" key="7">
    <source>
        <dbReference type="SAM" id="Phobius"/>
    </source>
</evidence>
<keyword evidence="4 7" id="KW-0812">Transmembrane</keyword>
<feature type="transmembrane region" description="Helical" evidence="7">
    <location>
        <begin position="359"/>
        <end position="381"/>
    </location>
</feature>
<dbReference type="Pfam" id="PF07690">
    <property type="entry name" value="MFS_1"/>
    <property type="match status" value="1"/>
</dbReference>
<protein>
    <submittedName>
        <fullName evidence="9">MFS transporter</fullName>
    </submittedName>
</protein>
<accession>A0A923MQD9</accession>
<keyword evidence="2" id="KW-0813">Transport</keyword>
<dbReference type="InterPro" id="IPR020846">
    <property type="entry name" value="MFS_dom"/>
</dbReference>
<feature type="transmembrane region" description="Helical" evidence="7">
    <location>
        <begin position="84"/>
        <end position="105"/>
    </location>
</feature>
<dbReference type="AlphaFoldDB" id="A0A923MQD9"/>